<evidence type="ECO:0000256" key="5">
    <source>
        <dbReference type="SAM" id="Phobius"/>
    </source>
</evidence>
<keyword evidence="2 5" id="KW-0812">Transmembrane</keyword>
<feature type="transmembrane region" description="Helical" evidence="5">
    <location>
        <begin position="41"/>
        <end position="61"/>
    </location>
</feature>
<dbReference type="EMBL" id="JBJJXI010000100">
    <property type="protein sequence ID" value="KAL3393166.1"/>
    <property type="molecule type" value="Genomic_DNA"/>
</dbReference>
<feature type="transmembrane region" description="Helical" evidence="5">
    <location>
        <begin position="267"/>
        <end position="288"/>
    </location>
</feature>
<dbReference type="Proteomes" id="UP001627154">
    <property type="component" value="Unassembled WGS sequence"/>
</dbReference>
<sequence>MPRSNVKYELTRDDDDANDYFLQHVQEYEGMSKKALFWRGIMQAVLLISIYFVLSIGLTFYQKWLYNTYGFDFPLTVVSCHLVFKFFMTSIIRHMRKCCKSQQPVCHLSWQNIIWTLGPPGIASGLDIGFSNWAMSLITMSLYTMTKSTTIIFILGFALLLKLEKKSWSLAGIVFMISGGLVMFTYKSTSFDLIGFLLCLLASLTSGIRWTVAQLIMQKSKLGLKNPIDMMYYMQPWMLLAITPVAMVIEGPKVYRGLLSVDWNDTLLITTTAFAVIGGAVLAFSMEVMEFLVVTHNSSLTLSISGIFKEICILIIAYEWKGDRMNGLNFVGLLMCLGGIILHVINKILQNKKDSANELELESNSFANFVKPEEVIDTSAPLIMEKSSSLTNLLNADFSSDEEDEFKREPSPNQVLSDIILRRE</sequence>
<evidence type="ECO:0000313" key="7">
    <source>
        <dbReference type="EMBL" id="KAL3393166.1"/>
    </source>
</evidence>
<feature type="domain" description="Sugar phosphate transporter" evidence="6">
    <location>
        <begin position="43"/>
        <end position="342"/>
    </location>
</feature>
<organism evidence="7 8">
    <name type="scientific">Trichogramma kaykai</name>
    <dbReference type="NCBI Taxonomy" id="54128"/>
    <lineage>
        <taxon>Eukaryota</taxon>
        <taxon>Metazoa</taxon>
        <taxon>Ecdysozoa</taxon>
        <taxon>Arthropoda</taxon>
        <taxon>Hexapoda</taxon>
        <taxon>Insecta</taxon>
        <taxon>Pterygota</taxon>
        <taxon>Neoptera</taxon>
        <taxon>Endopterygota</taxon>
        <taxon>Hymenoptera</taxon>
        <taxon>Apocrita</taxon>
        <taxon>Proctotrupomorpha</taxon>
        <taxon>Chalcidoidea</taxon>
        <taxon>Trichogrammatidae</taxon>
        <taxon>Trichogramma</taxon>
    </lineage>
</organism>
<dbReference type="InterPro" id="IPR050186">
    <property type="entry name" value="TPT_transporter"/>
</dbReference>
<proteinExistence type="predicted"/>
<evidence type="ECO:0000313" key="8">
    <source>
        <dbReference type="Proteomes" id="UP001627154"/>
    </source>
</evidence>
<reference evidence="7 8" key="1">
    <citation type="journal article" date="2024" name="bioRxiv">
        <title>A reference genome for Trichogramma kaykai: A tiny desert-dwelling parasitoid wasp with competing sex-ratio distorters.</title>
        <authorList>
            <person name="Culotta J."/>
            <person name="Lindsey A.R."/>
        </authorList>
    </citation>
    <scope>NUCLEOTIDE SEQUENCE [LARGE SCALE GENOMIC DNA]</scope>
    <source>
        <strain evidence="7 8">KSX58</strain>
    </source>
</reference>
<gene>
    <name evidence="7" type="ORF">TKK_012418</name>
</gene>
<comment type="subcellular location">
    <subcellularLocation>
        <location evidence="1">Membrane</location>
        <topology evidence="1">Multi-pass membrane protein</topology>
    </subcellularLocation>
</comment>
<evidence type="ECO:0000256" key="4">
    <source>
        <dbReference type="ARBA" id="ARBA00023136"/>
    </source>
</evidence>
<dbReference type="PANTHER" id="PTHR11132">
    <property type="entry name" value="SOLUTE CARRIER FAMILY 35"/>
    <property type="match status" value="1"/>
</dbReference>
<keyword evidence="8" id="KW-1185">Reference proteome</keyword>
<feature type="transmembrane region" description="Helical" evidence="5">
    <location>
        <begin position="300"/>
        <end position="318"/>
    </location>
</feature>
<name>A0ABD2WJC7_9HYME</name>
<dbReference type="GO" id="GO:0016020">
    <property type="term" value="C:membrane"/>
    <property type="evidence" value="ECO:0007669"/>
    <property type="project" value="UniProtKB-SubCell"/>
</dbReference>
<keyword evidence="3 5" id="KW-1133">Transmembrane helix</keyword>
<dbReference type="InterPro" id="IPR004853">
    <property type="entry name" value="Sugar_P_trans_dom"/>
</dbReference>
<feature type="transmembrane region" description="Helical" evidence="5">
    <location>
        <begin position="113"/>
        <end position="134"/>
    </location>
</feature>
<feature type="transmembrane region" description="Helical" evidence="5">
    <location>
        <begin position="73"/>
        <end position="92"/>
    </location>
</feature>
<evidence type="ECO:0000256" key="1">
    <source>
        <dbReference type="ARBA" id="ARBA00004141"/>
    </source>
</evidence>
<protein>
    <recommendedName>
        <fullName evidence="6">Sugar phosphate transporter domain-containing protein</fullName>
    </recommendedName>
</protein>
<evidence type="ECO:0000259" key="6">
    <source>
        <dbReference type="Pfam" id="PF03151"/>
    </source>
</evidence>
<feature type="transmembrane region" description="Helical" evidence="5">
    <location>
        <begin position="140"/>
        <end position="161"/>
    </location>
</feature>
<dbReference type="Pfam" id="PF03151">
    <property type="entry name" value="TPT"/>
    <property type="match status" value="1"/>
</dbReference>
<keyword evidence="4 5" id="KW-0472">Membrane</keyword>
<dbReference type="AlphaFoldDB" id="A0ABD2WJC7"/>
<feature type="transmembrane region" description="Helical" evidence="5">
    <location>
        <begin position="330"/>
        <end position="349"/>
    </location>
</feature>
<feature type="transmembrane region" description="Helical" evidence="5">
    <location>
        <begin position="168"/>
        <end position="187"/>
    </location>
</feature>
<feature type="transmembrane region" description="Helical" evidence="5">
    <location>
        <begin position="237"/>
        <end position="255"/>
    </location>
</feature>
<accession>A0ABD2WJC7</accession>
<evidence type="ECO:0000256" key="3">
    <source>
        <dbReference type="ARBA" id="ARBA00022989"/>
    </source>
</evidence>
<comment type="caution">
    <text evidence="7">The sequence shown here is derived from an EMBL/GenBank/DDBJ whole genome shotgun (WGS) entry which is preliminary data.</text>
</comment>
<evidence type="ECO:0000256" key="2">
    <source>
        <dbReference type="ARBA" id="ARBA00022692"/>
    </source>
</evidence>
<feature type="transmembrane region" description="Helical" evidence="5">
    <location>
        <begin position="193"/>
        <end position="216"/>
    </location>
</feature>